<keyword evidence="3" id="KW-0813">Transport</keyword>
<evidence type="ECO:0000256" key="4">
    <source>
        <dbReference type="ARBA" id="ARBA00022729"/>
    </source>
</evidence>
<dbReference type="Pfam" id="PF00496">
    <property type="entry name" value="SBP_bac_5"/>
    <property type="match status" value="1"/>
</dbReference>
<feature type="domain" description="Solute-binding protein family 5" evidence="7">
    <location>
        <begin position="73"/>
        <end position="418"/>
    </location>
</feature>
<comment type="subcellular location">
    <subcellularLocation>
        <location evidence="1">Cell envelope</location>
    </subcellularLocation>
</comment>
<protein>
    <submittedName>
        <fullName evidence="8">ABC transporter substrate-binding protein</fullName>
    </submittedName>
</protein>
<dbReference type="PANTHER" id="PTHR30290">
    <property type="entry name" value="PERIPLASMIC BINDING COMPONENT OF ABC TRANSPORTER"/>
    <property type="match status" value="1"/>
</dbReference>
<feature type="compositionally biased region" description="Polar residues" evidence="5">
    <location>
        <begin position="44"/>
        <end position="53"/>
    </location>
</feature>
<evidence type="ECO:0000313" key="9">
    <source>
        <dbReference type="Proteomes" id="UP001251849"/>
    </source>
</evidence>
<gene>
    <name evidence="8" type="ORF">Q9S71_06070</name>
</gene>
<evidence type="ECO:0000256" key="3">
    <source>
        <dbReference type="ARBA" id="ARBA00022448"/>
    </source>
</evidence>
<dbReference type="PIRSF" id="PIRSF002741">
    <property type="entry name" value="MppA"/>
    <property type="match status" value="1"/>
</dbReference>
<reference evidence="8 9" key="1">
    <citation type="submission" date="2023-08" db="EMBL/GenBank/DDBJ databases">
        <title>Microbacterium aquilitoris sp. nov. and Microbacterium gwkjibeachense sp. nov., isolated from beach.</title>
        <authorList>
            <person name="Lee S.D."/>
            <person name="Yang H."/>
            <person name="Kim I."/>
        </authorList>
    </citation>
    <scope>NUCLEOTIDE SEQUENCE [LARGE SCALE GENOMIC DNA]</scope>
    <source>
        <strain evidence="8 9">KSW4-11</strain>
    </source>
</reference>
<feature type="chain" id="PRO_5047022611" evidence="6">
    <location>
        <begin position="22"/>
        <end position="507"/>
    </location>
</feature>
<dbReference type="EMBL" id="JAUZVV010000001">
    <property type="protein sequence ID" value="MDT3316385.1"/>
    <property type="molecule type" value="Genomic_DNA"/>
</dbReference>
<feature type="signal peptide" evidence="6">
    <location>
        <begin position="1"/>
        <end position="21"/>
    </location>
</feature>
<evidence type="ECO:0000256" key="1">
    <source>
        <dbReference type="ARBA" id="ARBA00004196"/>
    </source>
</evidence>
<proteinExistence type="inferred from homology"/>
<dbReference type="InterPro" id="IPR000914">
    <property type="entry name" value="SBP_5_dom"/>
</dbReference>
<evidence type="ECO:0000256" key="2">
    <source>
        <dbReference type="ARBA" id="ARBA00005695"/>
    </source>
</evidence>
<name>A0ABU3GA27_9MICO</name>
<sequence>MTTVIATSGLFLAMLTGCAGADEGGTAGDKPTLTIVTPNPPQSLDPSLSSGGQESVYPATAYQGLLHAVGNGEVEPGLASDYEWVGDSNTQLKLTLRPNLKFSDGEVLDSAAVKTWIEHFQQQGGNHAYAAAPIESVDTPDDTTVVLNLNAPTPQMPADLTEYTGLGAIGSPAAIDAGDNFGQQTFGAGPFMLSADGTVEGSTYTYVPNPYYYDPDAIDFGKVVIKVISDASTAFASVQSGQVDVTYGDAANMQAAEGAGLLQAAFPVNVAGMWTSDPDGTIIPAFADVRVRQALQYAVDRDAIAAAAAPGSGTATVQAVTAGSLGYDETLEETYPYDPARAKELLSEAGYGDGFDFTLVAAPGTDHSVIAQAIADQLAKVGVNVTLRTPATFTEFVQDILSGEYAAIVIGLGLIGMPTTMDNLYDIPGLVNWRGSAYPELVEMAASAAALSSKGADAAWREVNAAAVDAAYQMPIATTSSVYYWRDTVDGVADSYLLNPAYLTSAK</sequence>
<dbReference type="SUPFAM" id="SSF53850">
    <property type="entry name" value="Periplasmic binding protein-like II"/>
    <property type="match status" value="1"/>
</dbReference>
<keyword evidence="9" id="KW-1185">Reference proteome</keyword>
<accession>A0ABU3GA27</accession>
<evidence type="ECO:0000256" key="6">
    <source>
        <dbReference type="SAM" id="SignalP"/>
    </source>
</evidence>
<organism evidence="8 9">
    <name type="scientific">Microbacterium gawkjiense</name>
    <dbReference type="NCBI Taxonomy" id="3067309"/>
    <lineage>
        <taxon>Bacteria</taxon>
        <taxon>Bacillati</taxon>
        <taxon>Actinomycetota</taxon>
        <taxon>Actinomycetes</taxon>
        <taxon>Micrococcales</taxon>
        <taxon>Microbacteriaceae</taxon>
        <taxon>Microbacterium</taxon>
    </lineage>
</organism>
<dbReference type="PANTHER" id="PTHR30290:SF10">
    <property type="entry name" value="PERIPLASMIC OLIGOPEPTIDE-BINDING PROTEIN-RELATED"/>
    <property type="match status" value="1"/>
</dbReference>
<dbReference type="Gene3D" id="3.10.105.10">
    <property type="entry name" value="Dipeptide-binding Protein, Domain 3"/>
    <property type="match status" value="1"/>
</dbReference>
<evidence type="ECO:0000256" key="5">
    <source>
        <dbReference type="SAM" id="MobiDB-lite"/>
    </source>
</evidence>
<dbReference type="RefSeq" id="WP_311861169.1">
    <property type="nucleotide sequence ID" value="NZ_JAUZVV010000001.1"/>
</dbReference>
<dbReference type="InterPro" id="IPR039424">
    <property type="entry name" value="SBP_5"/>
</dbReference>
<comment type="caution">
    <text evidence="8">The sequence shown here is derived from an EMBL/GenBank/DDBJ whole genome shotgun (WGS) entry which is preliminary data.</text>
</comment>
<feature type="region of interest" description="Disordered" evidence="5">
    <location>
        <begin position="29"/>
        <end position="53"/>
    </location>
</feature>
<comment type="similarity">
    <text evidence="2">Belongs to the bacterial solute-binding protein 5 family.</text>
</comment>
<evidence type="ECO:0000313" key="8">
    <source>
        <dbReference type="EMBL" id="MDT3316385.1"/>
    </source>
</evidence>
<dbReference type="Gene3D" id="3.40.190.10">
    <property type="entry name" value="Periplasmic binding protein-like II"/>
    <property type="match status" value="1"/>
</dbReference>
<keyword evidence="4 6" id="KW-0732">Signal</keyword>
<dbReference type="Proteomes" id="UP001251849">
    <property type="component" value="Unassembled WGS sequence"/>
</dbReference>
<evidence type="ECO:0000259" key="7">
    <source>
        <dbReference type="Pfam" id="PF00496"/>
    </source>
</evidence>
<dbReference type="InterPro" id="IPR030678">
    <property type="entry name" value="Peptide/Ni-bd"/>
</dbReference>